<name>H5T8M5_9ALTE</name>
<reference evidence="1 2" key="2">
    <citation type="journal article" date="2017" name="Antonie Van Leeuwenhoek">
        <title>Rhizobium rhizosphaerae sp. nov., a novel species isolated from rice rhizosphere.</title>
        <authorList>
            <person name="Zhao J.J."/>
            <person name="Zhang J."/>
            <person name="Zhang R.J."/>
            <person name="Zhang C.W."/>
            <person name="Yin H.Q."/>
            <person name="Zhang X.X."/>
        </authorList>
    </citation>
    <scope>NUCLEOTIDE SEQUENCE [LARGE SCALE GENOMIC DNA]</scope>
    <source>
        <strain evidence="1 2">ACAM 611</strain>
    </source>
</reference>
<evidence type="ECO:0000313" key="2">
    <source>
        <dbReference type="Proteomes" id="UP000053586"/>
    </source>
</evidence>
<sequence>MKKEQLAKLNETQVYIQALTNISPMYGLVLGSGLGELACALDEFFTSNTKISHISQYPERQAIKGVYALANYQVCR</sequence>
<dbReference type="GO" id="GO:0003824">
    <property type="term" value="F:catalytic activity"/>
    <property type="evidence" value="ECO:0007669"/>
    <property type="project" value="InterPro"/>
</dbReference>
<gene>
    <name evidence="1" type="ORF">GPUN_0354</name>
</gene>
<dbReference type="AlphaFoldDB" id="H5T8M5"/>
<evidence type="ECO:0008006" key="3">
    <source>
        <dbReference type="Google" id="ProtNLM"/>
    </source>
</evidence>
<dbReference type="EMBL" id="BAET01000006">
    <property type="protein sequence ID" value="GAB54501.1"/>
    <property type="molecule type" value="Genomic_DNA"/>
</dbReference>
<dbReference type="GO" id="GO:0009116">
    <property type="term" value="P:nucleoside metabolic process"/>
    <property type="evidence" value="ECO:0007669"/>
    <property type="project" value="InterPro"/>
</dbReference>
<organism evidence="1 2">
    <name type="scientific">Glaciecola punicea ACAM 611</name>
    <dbReference type="NCBI Taxonomy" id="1121923"/>
    <lineage>
        <taxon>Bacteria</taxon>
        <taxon>Pseudomonadati</taxon>
        <taxon>Pseudomonadota</taxon>
        <taxon>Gammaproteobacteria</taxon>
        <taxon>Alteromonadales</taxon>
        <taxon>Alteromonadaceae</taxon>
        <taxon>Glaciecola</taxon>
    </lineage>
</organism>
<accession>H5T8M5</accession>
<proteinExistence type="predicted"/>
<evidence type="ECO:0000313" key="1">
    <source>
        <dbReference type="EMBL" id="GAB54501.1"/>
    </source>
</evidence>
<dbReference type="RefSeq" id="WP_006002808.1">
    <property type="nucleotide sequence ID" value="NZ_BAET01000006.1"/>
</dbReference>
<keyword evidence="2" id="KW-1185">Reference proteome</keyword>
<dbReference type="InterPro" id="IPR035994">
    <property type="entry name" value="Nucleoside_phosphorylase_sf"/>
</dbReference>
<protein>
    <recommendedName>
        <fullName evidence="3">Purine-nucleoside phosphorylase</fullName>
    </recommendedName>
</protein>
<dbReference type="SUPFAM" id="SSF53167">
    <property type="entry name" value="Purine and uridine phosphorylases"/>
    <property type="match status" value="1"/>
</dbReference>
<reference evidence="1 2" key="1">
    <citation type="journal article" date="2012" name="J. Bacteriol.">
        <title>Genome sequence of proteorhodopsin-containing sea ice bacterium Glaciecola punicea ACAM 611T.</title>
        <authorList>
            <person name="Qin Q.-L."/>
            <person name="Xie B.-B."/>
            <person name="Shu Y.-L."/>
            <person name="Rong J.-C."/>
            <person name="Zhao D.-L."/>
            <person name="Zhang X.-Y."/>
            <person name="Chen X.-L."/>
            <person name="Zhou B.-C."/>
            <person name="Zhanga Y.-Z."/>
        </authorList>
    </citation>
    <scope>NUCLEOTIDE SEQUENCE [LARGE SCALE GENOMIC DNA]</scope>
    <source>
        <strain evidence="1 2">ACAM 611</strain>
    </source>
</reference>
<dbReference type="OrthoDB" id="1523230at2"/>
<dbReference type="Proteomes" id="UP000053586">
    <property type="component" value="Unassembled WGS sequence"/>
</dbReference>
<comment type="caution">
    <text evidence="1">The sequence shown here is derived from an EMBL/GenBank/DDBJ whole genome shotgun (WGS) entry which is preliminary data.</text>
</comment>